<gene>
    <name evidence="1" type="ORF">TTAC_LOCUS5901</name>
</gene>
<dbReference type="GO" id="GO:0046856">
    <property type="term" value="P:phosphatidylinositol dephosphorylation"/>
    <property type="evidence" value="ECO:0007669"/>
    <property type="project" value="TreeGrafter"/>
</dbReference>
<dbReference type="GO" id="GO:2001135">
    <property type="term" value="P:regulation of endocytic recycling"/>
    <property type="evidence" value="ECO:0007669"/>
    <property type="project" value="TreeGrafter"/>
</dbReference>
<protein>
    <submittedName>
        <fullName evidence="1">Uncharacterized protein</fullName>
    </submittedName>
</protein>
<dbReference type="AlphaFoldDB" id="A0A3P7FGA3"/>
<dbReference type="GO" id="GO:0045334">
    <property type="term" value="C:clathrin-coated endocytic vesicle"/>
    <property type="evidence" value="ECO:0007669"/>
    <property type="project" value="TreeGrafter"/>
</dbReference>
<proteinExistence type="predicted"/>
<accession>A0A3P7FGA3</accession>
<keyword evidence="2" id="KW-1185">Reference proteome</keyword>
<name>A0A3P7FGA3_HYDTA</name>
<dbReference type="PANTHER" id="PTHR45662">
    <property type="entry name" value="PHOSPHATIDYLINOSITIDE PHOSPHATASE SAC1"/>
    <property type="match status" value="1"/>
</dbReference>
<dbReference type="EMBL" id="UYWX01009617">
    <property type="protein sequence ID" value="VDM27924.1"/>
    <property type="molecule type" value="Genomic_DNA"/>
</dbReference>
<evidence type="ECO:0000313" key="2">
    <source>
        <dbReference type="Proteomes" id="UP000274429"/>
    </source>
</evidence>
<dbReference type="Proteomes" id="UP000274429">
    <property type="component" value="Unassembled WGS sequence"/>
</dbReference>
<dbReference type="GO" id="GO:0005769">
    <property type="term" value="C:early endosome"/>
    <property type="evidence" value="ECO:0007669"/>
    <property type="project" value="TreeGrafter"/>
</dbReference>
<reference evidence="1 2" key="1">
    <citation type="submission" date="2018-11" db="EMBL/GenBank/DDBJ databases">
        <authorList>
            <consortium name="Pathogen Informatics"/>
        </authorList>
    </citation>
    <scope>NUCLEOTIDE SEQUENCE [LARGE SCALE GENOMIC DNA]</scope>
</reference>
<dbReference type="GO" id="GO:0043812">
    <property type="term" value="F:phosphatidylinositol-4-phosphate phosphatase activity"/>
    <property type="evidence" value="ECO:0007669"/>
    <property type="project" value="TreeGrafter"/>
</dbReference>
<organism evidence="1 2">
    <name type="scientific">Hydatigena taeniaeformis</name>
    <name type="common">Feline tapeworm</name>
    <name type="synonym">Taenia taeniaeformis</name>
    <dbReference type="NCBI Taxonomy" id="6205"/>
    <lineage>
        <taxon>Eukaryota</taxon>
        <taxon>Metazoa</taxon>
        <taxon>Spiralia</taxon>
        <taxon>Lophotrochozoa</taxon>
        <taxon>Platyhelminthes</taxon>
        <taxon>Cestoda</taxon>
        <taxon>Eucestoda</taxon>
        <taxon>Cyclophyllidea</taxon>
        <taxon>Taeniidae</taxon>
        <taxon>Hydatigera</taxon>
    </lineage>
</organism>
<sequence>MRKLGRLPPEVNLPAEFSRAVQSIWADNGDALSRHYTGTVAMKGDYTRTGSRTVNGLMKDGVSSMTRRVVELGRS</sequence>
<evidence type="ECO:0000313" key="1">
    <source>
        <dbReference type="EMBL" id="VDM27924.1"/>
    </source>
</evidence>
<dbReference type="PANTHER" id="PTHR45662:SF8">
    <property type="entry name" value="PHOSPHATIDYLINOSITIDE PHOSPHATASE SAC2"/>
    <property type="match status" value="1"/>
</dbReference>
<dbReference type="OrthoDB" id="405996at2759"/>